<keyword evidence="1 2" id="KW-0862">Zinc</keyword>
<dbReference type="SMART" id="SM00696">
    <property type="entry name" value="DM9"/>
    <property type="match status" value="1"/>
</dbReference>
<sequence length="411" mass="46358">MKLEHQIYLHNFASFICLKIFFLTLKMSCFYFKFLAYTIMLVFGWVRWVTAASEDFVCDVPDSWLGIGIGNKSFYPGTLWPNAIVKYELHSSLSTHDRIEVFKAFDDIQSKTCIRFQQRSPGEAAYTSIEHDETVCGLGHVCRTGGYQFAKFGGNCRTKSTMVHELGHNLCLGHEQTRRDRDDYLHFNECHPDQVPGKDTFETRGHLYDYTSGMAYGCGWCPGGWPKMSGVATSQCRNSDGLSVLDADKLNDLYNCQGCYSHRWRPIDNLSDVDRRSMVQFGSTNTGSPLYLCRGYVGGTVSSGKYWPQARTCYIPYEGIEYQLTTRAQVFTVPGGIYGTSRAGHQLSQNVKIGRKPNAVECYAAVADIDQDGRGKETSIGIVCADSMNRGYFPYWGKEVVTSQFSFIVCR</sequence>
<keyword evidence="1 2" id="KW-0378">Hydrolase</keyword>
<feature type="transmembrane region" description="Helical" evidence="3">
    <location>
        <begin position="6"/>
        <end position="23"/>
    </location>
</feature>
<evidence type="ECO:0000313" key="5">
    <source>
        <dbReference type="EMBL" id="CAL8068512.1"/>
    </source>
</evidence>
<comment type="caution">
    <text evidence="1">Lacks conserved residue(s) required for the propagation of feature annotation.</text>
</comment>
<dbReference type="PROSITE" id="PS51864">
    <property type="entry name" value="ASTACIN"/>
    <property type="match status" value="1"/>
</dbReference>
<dbReference type="PANTHER" id="PTHR10127">
    <property type="entry name" value="DISCOIDIN, CUB, EGF, LAMININ , AND ZINC METALLOPROTEASE DOMAIN CONTAINING"/>
    <property type="match status" value="1"/>
</dbReference>
<evidence type="ECO:0000259" key="4">
    <source>
        <dbReference type="PROSITE" id="PS51864"/>
    </source>
</evidence>
<keyword evidence="3" id="KW-1133">Transmembrane helix</keyword>
<feature type="binding site" evidence="1">
    <location>
        <position position="164"/>
    </location>
    <ligand>
        <name>Zn(2+)</name>
        <dbReference type="ChEBI" id="CHEBI:29105"/>
        <note>catalytic</note>
    </ligand>
</feature>
<dbReference type="EC" id="3.4.24.-" evidence="2"/>
<evidence type="ECO:0000256" key="3">
    <source>
        <dbReference type="SAM" id="Phobius"/>
    </source>
</evidence>
<feature type="binding site" evidence="1">
    <location>
        <position position="174"/>
    </location>
    <ligand>
        <name>Zn(2+)</name>
        <dbReference type="ChEBI" id="CHEBI:29105"/>
        <note>catalytic</note>
    </ligand>
</feature>
<dbReference type="PANTHER" id="PTHR10127:SF850">
    <property type="entry name" value="METALLOENDOPEPTIDASE"/>
    <property type="match status" value="1"/>
</dbReference>
<comment type="caution">
    <text evidence="5">The sequence shown here is derived from an EMBL/GenBank/DDBJ whole genome shotgun (WGS) entry which is preliminary data.</text>
</comment>
<organism evidence="5 6">
    <name type="scientific">Orchesella dallaii</name>
    <dbReference type="NCBI Taxonomy" id="48710"/>
    <lineage>
        <taxon>Eukaryota</taxon>
        <taxon>Metazoa</taxon>
        <taxon>Ecdysozoa</taxon>
        <taxon>Arthropoda</taxon>
        <taxon>Hexapoda</taxon>
        <taxon>Collembola</taxon>
        <taxon>Entomobryomorpha</taxon>
        <taxon>Entomobryoidea</taxon>
        <taxon>Orchesellidae</taxon>
        <taxon>Orchesellinae</taxon>
        <taxon>Orchesella</taxon>
    </lineage>
</organism>
<gene>
    <name evidence="5" type="ORF">ODALV1_LOCUS306</name>
</gene>
<dbReference type="PRINTS" id="PR00480">
    <property type="entry name" value="ASTACIN"/>
</dbReference>
<dbReference type="Gene3D" id="3.40.390.10">
    <property type="entry name" value="Collagenase (Catalytic Domain)"/>
    <property type="match status" value="1"/>
</dbReference>
<accession>A0ABP1PIA0</accession>
<dbReference type="SUPFAM" id="SSF55486">
    <property type="entry name" value="Metalloproteases ('zincins'), catalytic domain"/>
    <property type="match status" value="1"/>
</dbReference>
<keyword evidence="1 2" id="KW-0645">Protease</keyword>
<dbReference type="InterPro" id="IPR001506">
    <property type="entry name" value="Peptidase_M12A"/>
</dbReference>
<keyword evidence="1 2" id="KW-0482">Metalloprotease</keyword>
<dbReference type="EMBL" id="CAXLJM020000001">
    <property type="protein sequence ID" value="CAL8068512.1"/>
    <property type="molecule type" value="Genomic_DNA"/>
</dbReference>
<keyword evidence="1 2" id="KW-0479">Metal-binding</keyword>
<keyword evidence="3" id="KW-0472">Membrane</keyword>
<reference evidence="5 6" key="1">
    <citation type="submission" date="2024-08" db="EMBL/GenBank/DDBJ databases">
        <authorList>
            <person name="Cucini C."/>
            <person name="Frati F."/>
        </authorList>
    </citation>
    <scope>NUCLEOTIDE SEQUENCE [LARGE SCALE GENOMIC DNA]</scope>
</reference>
<dbReference type="SMART" id="SM00235">
    <property type="entry name" value="ZnMc"/>
    <property type="match status" value="1"/>
</dbReference>
<evidence type="ECO:0000256" key="2">
    <source>
        <dbReference type="RuleBase" id="RU361183"/>
    </source>
</evidence>
<feature type="binding site" evidence="1">
    <location>
        <position position="168"/>
    </location>
    <ligand>
        <name>Zn(2+)</name>
        <dbReference type="ChEBI" id="CHEBI:29105"/>
        <note>catalytic</note>
    </ligand>
</feature>
<protein>
    <recommendedName>
        <fullName evidence="2">Metalloendopeptidase</fullName>
        <ecNumber evidence="2">3.4.24.-</ecNumber>
    </recommendedName>
</protein>
<name>A0ABP1PIA0_9HEXA</name>
<dbReference type="Pfam" id="PF11901">
    <property type="entry name" value="DM9"/>
    <property type="match status" value="1"/>
</dbReference>
<feature type="active site" evidence="1">
    <location>
        <position position="165"/>
    </location>
</feature>
<keyword evidence="6" id="KW-1185">Reference proteome</keyword>
<proteinExistence type="predicted"/>
<comment type="cofactor">
    <cofactor evidence="1 2">
        <name>Zn(2+)</name>
        <dbReference type="ChEBI" id="CHEBI:29105"/>
    </cofactor>
    <text evidence="1 2">Binds 1 zinc ion per subunit.</text>
</comment>
<evidence type="ECO:0000256" key="1">
    <source>
        <dbReference type="PROSITE-ProRule" id="PRU01211"/>
    </source>
</evidence>
<feature type="domain" description="Peptidase M12A" evidence="4">
    <location>
        <begin position="73"/>
        <end position="257"/>
    </location>
</feature>
<dbReference type="Pfam" id="PF01400">
    <property type="entry name" value="Astacin"/>
    <property type="match status" value="1"/>
</dbReference>
<evidence type="ECO:0000313" key="6">
    <source>
        <dbReference type="Proteomes" id="UP001642540"/>
    </source>
</evidence>
<keyword evidence="3" id="KW-0812">Transmembrane</keyword>
<dbReference type="InterPro" id="IPR024079">
    <property type="entry name" value="MetalloPept_cat_dom_sf"/>
</dbReference>
<dbReference type="InterPro" id="IPR006616">
    <property type="entry name" value="DM9_repeat"/>
</dbReference>
<dbReference type="InterPro" id="IPR006026">
    <property type="entry name" value="Peptidase_Metallo"/>
</dbReference>
<dbReference type="Proteomes" id="UP001642540">
    <property type="component" value="Unassembled WGS sequence"/>
</dbReference>